<evidence type="ECO:0000259" key="2">
    <source>
        <dbReference type="PROSITE" id="PS52052"/>
    </source>
</evidence>
<feature type="region of interest" description="Disordered" evidence="1">
    <location>
        <begin position="236"/>
        <end position="259"/>
    </location>
</feature>
<dbReference type="PROSITE" id="PS52052">
    <property type="entry name" value="PEHE"/>
    <property type="match status" value="1"/>
</dbReference>
<feature type="region of interest" description="Disordered" evidence="1">
    <location>
        <begin position="94"/>
        <end position="119"/>
    </location>
</feature>
<sequence>MASSSSSLVLPAKKKKVESSYDINNIVIPMSMAAATRVEKLQYKEILTPSWRTVDPKELVILEKADTELEDTSDETYLTYHQKFEELERARWDSWTGKSSQRRGNRSSSHKADGHWVPPPGCQDSLLNILHYPQGANSPTTSLSPDPFNVPMSLVLTGRGGNSFSEDSSFNTDEIQNVPPWEPRTFPLSNADYRALQDPSHKTFGQQWDKALRTNHINAAGLSHPREVLPAKHLMPPKDGDRQHQAEPCCFVTPTLNNR</sequence>
<dbReference type="SMART" id="SM01300">
    <property type="entry name" value="PEHE"/>
    <property type="match status" value="1"/>
</dbReference>
<dbReference type="GO" id="GO:0044545">
    <property type="term" value="C:NSL complex"/>
    <property type="evidence" value="ECO:0007669"/>
    <property type="project" value="TreeGrafter"/>
</dbReference>
<dbReference type="OrthoDB" id="6022640at2759"/>
<dbReference type="PANTHER" id="PTHR22443:SF17">
    <property type="entry name" value="KAT8 REGULATORY NSL COMPLEX SUBUNIT 1-LIKE"/>
    <property type="match status" value="1"/>
</dbReference>
<accession>A0A6I9Y787</accession>
<dbReference type="Pfam" id="PF15275">
    <property type="entry name" value="PEHE"/>
    <property type="match status" value="1"/>
</dbReference>
<dbReference type="Gene3D" id="6.10.250.3170">
    <property type="match status" value="1"/>
</dbReference>
<dbReference type="AlphaFoldDB" id="A0A6I9Y787"/>
<evidence type="ECO:0000256" key="1">
    <source>
        <dbReference type="SAM" id="MobiDB-lite"/>
    </source>
</evidence>
<feature type="compositionally biased region" description="Basic residues" evidence="1">
    <location>
        <begin position="100"/>
        <end position="109"/>
    </location>
</feature>
<feature type="domain" description="PEHE" evidence="2">
    <location>
        <begin position="45"/>
        <end position="181"/>
    </location>
</feature>
<feature type="compositionally biased region" description="Basic and acidic residues" evidence="1">
    <location>
        <begin position="236"/>
        <end position="245"/>
    </location>
</feature>
<proteinExistence type="predicted"/>
<name>A0A6I9Y787_9SAUR</name>
<organism evidence="3 4">
    <name type="scientific">Thamnophis sirtalis</name>
    <dbReference type="NCBI Taxonomy" id="35019"/>
    <lineage>
        <taxon>Eukaryota</taxon>
        <taxon>Metazoa</taxon>
        <taxon>Chordata</taxon>
        <taxon>Craniata</taxon>
        <taxon>Vertebrata</taxon>
        <taxon>Euteleostomi</taxon>
        <taxon>Lepidosauria</taxon>
        <taxon>Squamata</taxon>
        <taxon>Bifurcata</taxon>
        <taxon>Unidentata</taxon>
        <taxon>Episquamata</taxon>
        <taxon>Toxicofera</taxon>
        <taxon>Serpentes</taxon>
        <taxon>Colubroidea</taxon>
        <taxon>Colubridae</taxon>
        <taxon>Natricinae</taxon>
        <taxon>Thamnophis</taxon>
    </lineage>
</organism>
<dbReference type="RefSeq" id="XP_013914745.1">
    <property type="nucleotide sequence ID" value="XM_014059270.1"/>
</dbReference>
<dbReference type="InterPro" id="IPR029332">
    <property type="entry name" value="PEHE_dom"/>
</dbReference>
<evidence type="ECO:0000313" key="4">
    <source>
        <dbReference type="RefSeq" id="XP_013914745.1"/>
    </source>
</evidence>
<reference evidence="4" key="1">
    <citation type="submission" date="2025-08" db="UniProtKB">
        <authorList>
            <consortium name="RefSeq"/>
        </authorList>
    </citation>
    <scope>IDENTIFICATION</scope>
</reference>
<keyword evidence="3" id="KW-1185">Reference proteome</keyword>
<dbReference type="KEGG" id="tsr:106543295"/>
<evidence type="ECO:0000313" key="3">
    <source>
        <dbReference type="Proteomes" id="UP000504617"/>
    </source>
</evidence>
<dbReference type="PANTHER" id="PTHR22443">
    <property type="entry name" value="NON-SPECIFIC LETHAL 1, ISOFORM M"/>
    <property type="match status" value="1"/>
</dbReference>
<dbReference type="InterPro" id="IPR026180">
    <property type="entry name" value="NSL1"/>
</dbReference>
<protein>
    <submittedName>
        <fullName evidence="4">KAT8 regulatory NSL complex subunit 1-like</fullName>
    </submittedName>
</protein>
<gene>
    <name evidence="4" type="primary">LOC106543295</name>
</gene>
<dbReference type="GeneID" id="106543295"/>
<dbReference type="GO" id="GO:0035035">
    <property type="term" value="F:histone acetyltransferase binding"/>
    <property type="evidence" value="ECO:0007669"/>
    <property type="project" value="TreeGrafter"/>
</dbReference>
<dbReference type="Proteomes" id="UP000504617">
    <property type="component" value="Unplaced"/>
</dbReference>